<dbReference type="SUPFAM" id="SSF54197">
    <property type="entry name" value="HIT-like"/>
    <property type="match status" value="1"/>
</dbReference>
<dbReference type="Proteomes" id="UP000220133">
    <property type="component" value="Chromosome"/>
</dbReference>
<proteinExistence type="predicted"/>
<dbReference type="Gene3D" id="3.30.428.10">
    <property type="entry name" value="HIT-like"/>
    <property type="match status" value="1"/>
</dbReference>
<gene>
    <name evidence="5" type="ORF">COR50_07770</name>
</gene>
<dbReference type="PANTHER" id="PTHR46648:SF1">
    <property type="entry name" value="ADENOSINE 5'-MONOPHOSPHORAMIDASE HNT1"/>
    <property type="match status" value="1"/>
</dbReference>
<dbReference type="EMBL" id="CP023777">
    <property type="protein sequence ID" value="ATL49769.1"/>
    <property type="molecule type" value="Genomic_DNA"/>
</dbReference>
<dbReference type="OrthoDB" id="9784774at2"/>
<dbReference type="PANTHER" id="PTHR46648">
    <property type="entry name" value="HIT FAMILY PROTEIN 1"/>
    <property type="match status" value="1"/>
</dbReference>
<dbReference type="InterPro" id="IPR036265">
    <property type="entry name" value="HIT-like_sf"/>
</dbReference>
<dbReference type="Pfam" id="PF01230">
    <property type="entry name" value="HIT"/>
    <property type="match status" value="1"/>
</dbReference>
<dbReference type="AlphaFoldDB" id="A0A291R0G8"/>
<feature type="short sequence motif" description="Histidine triad motif" evidence="2 3">
    <location>
        <begin position="91"/>
        <end position="95"/>
    </location>
</feature>
<protein>
    <submittedName>
        <fullName evidence="5">HIT family protein</fullName>
    </submittedName>
</protein>
<dbReference type="InterPro" id="IPR011146">
    <property type="entry name" value="HIT-like"/>
</dbReference>
<keyword evidence="6" id="KW-1185">Reference proteome</keyword>
<name>A0A291R0G8_9BACT</name>
<organism evidence="5 6">
    <name type="scientific">Chitinophaga caeni</name>
    <dbReference type="NCBI Taxonomy" id="2029983"/>
    <lineage>
        <taxon>Bacteria</taxon>
        <taxon>Pseudomonadati</taxon>
        <taxon>Bacteroidota</taxon>
        <taxon>Chitinophagia</taxon>
        <taxon>Chitinophagales</taxon>
        <taxon>Chitinophagaceae</taxon>
        <taxon>Chitinophaga</taxon>
    </lineage>
</organism>
<dbReference type="InterPro" id="IPR001310">
    <property type="entry name" value="Histidine_triad_HIT"/>
</dbReference>
<dbReference type="KEGG" id="cbae:COR50_07770"/>
<feature type="domain" description="HIT" evidence="4">
    <location>
        <begin position="4"/>
        <end position="107"/>
    </location>
</feature>
<feature type="active site" description="Tele-AMP-histidine intermediate" evidence="1">
    <location>
        <position position="93"/>
    </location>
</feature>
<evidence type="ECO:0000259" key="4">
    <source>
        <dbReference type="PROSITE" id="PS51084"/>
    </source>
</evidence>
<evidence type="ECO:0000256" key="3">
    <source>
        <dbReference type="PROSITE-ProRule" id="PRU00464"/>
    </source>
</evidence>
<reference evidence="5 6" key="1">
    <citation type="submission" date="2017-10" db="EMBL/GenBank/DDBJ databases">
        <title>Paenichitinophaga pekingensis gen. nov., sp. nov., isolated from activated sludge.</title>
        <authorList>
            <person name="Jin D."/>
            <person name="Kong X."/>
            <person name="Deng Y."/>
            <person name="Bai Z."/>
        </authorList>
    </citation>
    <scope>NUCLEOTIDE SEQUENCE [LARGE SCALE GENOMIC DNA]</scope>
    <source>
        <strain evidence="5 6">13</strain>
    </source>
</reference>
<accession>A0A291R0G8</accession>
<evidence type="ECO:0000313" key="6">
    <source>
        <dbReference type="Proteomes" id="UP000220133"/>
    </source>
</evidence>
<dbReference type="PROSITE" id="PS51084">
    <property type="entry name" value="HIT_2"/>
    <property type="match status" value="1"/>
</dbReference>
<evidence type="ECO:0000256" key="2">
    <source>
        <dbReference type="PIRSR" id="PIRSR601310-3"/>
    </source>
</evidence>
<dbReference type="GO" id="GO:0003824">
    <property type="term" value="F:catalytic activity"/>
    <property type="evidence" value="ECO:0007669"/>
    <property type="project" value="InterPro"/>
</dbReference>
<dbReference type="PRINTS" id="PR00332">
    <property type="entry name" value="HISTRIAD"/>
</dbReference>
<sequence>MMTIFSKIIKGEIPSYKIAENDQFFAFLDINPMMPGHTLIVPKVEIDRFFDVPDVFLQNWLAFAKPIARAIEAVVPCDRVGITVMGLEVPHAHMHLVPINSADDVNFTRPKLKMEPAAFIAVQEKIVEALNSQV</sequence>
<evidence type="ECO:0000256" key="1">
    <source>
        <dbReference type="PIRSR" id="PIRSR601310-1"/>
    </source>
</evidence>
<dbReference type="GO" id="GO:0009117">
    <property type="term" value="P:nucleotide metabolic process"/>
    <property type="evidence" value="ECO:0007669"/>
    <property type="project" value="TreeGrafter"/>
</dbReference>
<evidence type="ECO:0000313" key="5">
    <source>
        <dbReference type="EMBL" id="ATL49769.1"/>
    </source>
</evidence>